<evidence type="ECO:0000256" key="2">
    <source>
        <dbReference type="ARBA" id="ARBA00022475"/>
    </source>
</evidence>
<dbReference type="InterPro" id="IPR003838">
    <property type="entry name" value="ABC3_permease_C"/>
</dbReference>
<proteinExistence type="predicted"/>
<keyword evidence="4 6" id="KW-1133">Transmembrane helix</keyword>
<feature type="domain" description="ABC3 transporter permease C-terminal" evidence="7">
    <location>
        <begin position="201"/>
        <end position="310"/>
    </location>
</feature>
<evidence type="ECO:0000313" key="9">
    <source>
        <dbReference type="Proteomes" id="UP000198928"/>
    </source>
</evidence>
<feature type="transmembrane region" description="Helical" evidence="6">
    <location>
        <begin position="249"/>
        <end position="269"/>
    </location>
</feature>
<evidence type="ECO:0000256" key="4">
    <source>
        <dbReference type="ARBA" id="ARBA00022989"/>
    </source>
</evidence>
<dbReference type="RefSeq" id="WP_107415260.1">
    <property type="nucleotide sequence ID" value="NZ_FOSG01000027.1"/>
</dbReference>
<protein>
    <recommendedName>
        <fullName evidence="7">ABC3 transporter permease C-terminal domain-containing protein</fullName>
    </recommendedName>
</protein>
<keyword evidence="3 6" id="KW-0812">Transmembrane</keyword>
<sequence length="722" mass="74744">MNTLATYTRLFAVGRAAGRGSAGRGLRFTSLLCATFALALTGAVLAAGFAVYDGRELRGSARAPRYVGVENPERAPLLVQVAYDDVGGVQRSVVFLDPRDEGVAPPPGVERWPAPGEVVLSEALRTDLLREGSPDRYGKPAGSISESGLEVPGERLAYVRPAPGLIDPGNMTTAAGFGSDERSVYGDRATVPPLSAFISLVVGMLLFPAVVLVVVAARSGAAGRDRRVALLRALGAGARARAVVNAGEAALPVALGAVAAAAAVGLALPSNPTVPVVDFVLPAADLRRWASLLFAAVLAAALTVLAAVTLLHRTDRAGQGARPGTRGRFTSRRLAWLCPVFLVVATRGPDLLAGGGSLWFLVYAAGVVGTLATLPALVAAAVSALGRLLVRTGNRYGRPGALIAGRRAVAQPGVTARLVASVVVAIGLVTQIQLNTSLLDDAMIAAKATHERIGDSMLTVSSAADREQNGAFLRALPEGAHGLAMEVAHSDGRSLGLYGDCAALRALEAPCGTSTADPADPRVRELAAWFGGDAADVVLHRADPAERLARDAERLLVVGDSGELVVGEVKEAAFRELPAPQVMVVAGEWLFGAAELQKPAAWTLFLGIIGVGLLAFAAAANNLGDFLRFGHTLAPLSVLVSRRGVFYATAVWTILVPLAAAGALGVLVSLWLAAPMTAKGAVLTWAFLASLLVLAQILAVLFWFWGSRSAAVQAVRWRPTAD</sequence>
<dbReference type="Proteomes" id="UP000198928">
    <property type="component" value="Unassembled WGS sequence"/>
</dbReference>
<comment type="subcellular location">
    <subcellularLocation>
        <location evidence="1">Cell membrane</location>
        <topology evidence="1">Multi-pass membrane protein</topology>
    </subcellularLocation>
</comment>
<evidence type="ECO:0000256" key="6">
    <source>
        <dbReference type="SAM" id="Phobius"/>
    </source>
</evidence>
<feature type="transmembrane region" description="Helical" evidence="6">
    <location>
        <begin position="28"/>
        <end position="52"/>
    </location>
</feature>
<organism evidence="8 9">
    <name type="scientific">Streptomyces pini</name>
    <dbReference type="NCBI Taxonomy" id="1520580"/>
    <lineage>
        <taxon>Bacteria</taxon>
        <taxon>Bacillati</taxon>
        <taxon>Actinomycetota</taxon>
        <taxon>Actinomycetes</taxon>
        <taxon>Kitasatosporales</taxon>
        <taxon>Streptomycetaceae</taxon>
        <taxon>Streptomyces</taxon>
    </lineage>
</organism>
<feature type="transmembrane region" description="Helical" evidence="6">
    <location>
        <begin position="333"/>
        <end position="352"/>
    </location>
</feature>
<feature type="transmembrane region" description="Helical" evidence="6">
    <location>
        <begin position="685"/>
        <end position="705"/>
    </location>
</feature>
<keyword evidence="9" id="KW-1185">Reference proteome</keyword>
<feature type="transmembrane region" description="Helical" evidence="6">
    <location>
        <begin position="194"/>
        <end position="217"/>
    </location>
</feature>
<accession>A0A1I4KKG7</accession>
<evidence type="ECO:0000256" key="5">
    <source>
        <dbReference type="ARBA" id="ARBA00023136"/>
    </source>
</evidence>
<feature type="transmembrane region" description="Helical" evidence="6">
    <location>
        <begin position="358"/>
        <end position="385"/>
    </location>
</feature>
<keyword evidence="5 6" id="KW-0472">Membrane</keyword>
<keyword evidence="2" id="KW-1003">Cell membrane</keyword>
<evidence type="ECO:0000256" key="1">
    <source>
        <dbReference type="ARBA" id="ARBA00004651"/>
    </source>
</evidence>
<evidence type="ECO:0000256" key="3">
    <source>
        <dbReference type="ARBA" id="ARBA00022692"/>
    </source>
</evidence>
<feature type="transmembrane region" description="Helical" evidence="6">
    <location>
        <begin position="645"/>
        <end position="673"/>
    </location>
</feature>
<name>A0A1I4KKG7_9ACTN</name>
<feature type="transmembrane region" description="Helical" evidence="6">
    <location>
        <begin position="600"/>
        <end position="620"/>
    </location>
</feature>
<evidence type="ECO:0000259" key="7">
    <source>
        <dbReference type="Pfam" id="PF02687"/>
    </source>
</evidence>
<reference evidence="9" key="1">
    <citation type="submission" date="2016-10" db="EMBL/GenBank/DDBJ databases">
        <authorList>
            <person name="Varghese N."/>
            <person name="Submissions S."/>
        </authorList>
    </citation>
    <scope>NUCLEOTIDE SEQUENCE [LARGE SCALE GENOMIC DNA]</scope>
    <source>
        <strain evidence="9">PL19</strain>
    </source>
</reference>
<dbReference type="Pfam" id="PF02687">
    <property type="entry name" value="FtsX"/>
    <property type="match status" value="1"/>
</dbReference>
<feature type="transmembrane region" description="Helical" evidence="6">
    <location>
        <begin position="289"/>
        <end position="312"/>
    </location>
</feature>
<dbReference type="EMBL" id="FOSG01000027">
    <property type="protein sequence ID" value="SFL79141.1"/>
    <property type="molecule type" value="Genomic_DNA"/>
</dbReference>
<dbReference type="AlphaFoldDB" id="A0A1I4KKG7"/>
<gene>
    <name evidence="8" type="ORF">SAMN05192584_12738</name>
</gene>
<evidence type="ECO:0000313" key="8">
    <source>
        <dbReference type="EMBL" id="SFL79141.1"/>
    </source>
</evidence>
<dbReference type="OrthoDB" id="3258069at2"/>